<evidence type="ECO:0000313" key="3">
    <source>
        <dbReference type="Proteomes" id="UP000326912"/>
    </source>
</evidence>
<gene>
    <name evidence="2" type="ORF">KDW_44860</name>
</gene>
<accession>A0A5J4KLL1</accession>
<organism evidence="2 3">
    <name type="scientific">Dictyobacter vulcani</name>
    <dbReference type="NCBI Taxonomy" id="2607529"/>
    <lineage>
        <taxon>Bacteria</taxon>
        <taxon>Bacillati</taxon>
        <taxon>Chloroflexota</taxon>
        <taxon>Ktedonobacteria</taxon>
        <taxon>Ktedonobacterales</taxon>
        <taxon>Dictyobacteraceae</taxon>
        <taxon>Dictyobacter</taxon>
    </lineage>
</organism>
<evidence type="ECO:0000259" key="1">
    <source>
        <dbReference type="Pfam" id="PF20229"/>
    </source>
</evidence>
<evidence type="ECO:0000313" key="2">
    <source>
        <dbReference type="EMBL" id="GER90324.1"/>
    </source>
</evidence>
<name>A0A5J4KLL1_9CHLR</name>
<protein>
    <recommendedName>
        <fullName evidence="1">ChrB N-terminal domain-containing protein</fullName>
    </recommendedName>
</protein>
<proteinExistence type="predicted"/>
<dbReference type="Pfam" id="PF20229">
    <property type="entry name" value="ChrB_N"/>
    <property type="match status" value="1"/>
</dbReference>
<feature type="domain" description="ChrB N-terminal" evidence="1">
    <location>
        <begin position="2"/>
        <end position="70"/>
    </location>
</feature>
<comment type="caution">
    <text evidence="2">The sequence shown here is derived from an EMBL/GenBank/DDBJ whole genome shotgun (WGS) entry which is preliminary data.</text>
</comment>
<dbReference type="InterPro" id="IPR046858">
    <property type="entry name" value="ChrB_N"/>
</dbReference>
<dbReference type="EMBL" id="BKZW01000002">
    <property type="protein sequence ID" value="GER90324.1"/>
    <property type="molecule type" value="Genomic_DNA"/>
</dbReference>
<dbReference type="Proteomes" id="UP000326912">
    <property type="component" value="Unassembled WGS sequence"/>
</dbReference>
<sequence length="87" mass="9987">MQIEQHILAQSWLFADLEASERALQRLTTWLPKIQERDFFPSTETEATQAIYAQCSQALYEFAIAIYTYNDPASPLTGTEIRSEKEA</sequence>
<keyword evidence="3" id="KW-1185">Reference proteome</keyword>
<dbReference type="AlphaFoldDB" id="A0A5J4KLL1"/>
<reference evidence="2 3" key="1">
    <citation type="submission" date="2019-10" db="EMBL/GenBank/DDBJ databases">
        <title>Dictyobacter vulcani sp. nov., within the class Ktedonobacteria, isolated from soil of volcanic Mt. Zao.</title>
        <authorList>
            <person name="Zheng Y."/>
            <person name="Wang C.M."/>
            <person name="Sakai Y."/>
            <person name="Abe K."/>
            <person name="Yokota A."/>
            <person name="Yabe S."/>
        </authorList>
    </citation>
    <scope>NUCLEOTIDE SEQUENCE [LARGE SCALE GENOMIC DNA]</scope>
    <source>
        <strain evidence="2 3">W12</strain>
    </source>
</reference>